<dbReference type="eggNOG" id="ENOG5031V62">
    <property type="taxonomic scope" value="Bacteria"/>
</dbReference>
<gene>
    <name evidence="1" type="ORF">A176_006193</name>
</gene>
<dbReference type="AlphaFoldDB" id="A0A0H4X0P2"/>
<name>A0A0H4X0P2_9BACT</name>
<dbReference type="EMBL" id="CP012109">
    <property type="protein sequence ID" value="AKQ69281.1"/>
    <property type="molecule type" value="Genomic_DNA"/>
</dbReference>
<dbReference type="Proteomes" id="UP000009026">
    <property type="component" value="Chromosome"/>
</dbReference>
<dbReference type="PATRIC" id="fig|1297742.4.peg.6285"/>
<sequence>MLRQLLLSDFRTEGPAAGHGWLLVQREFPSVQIAPLSAGRGARVLSLDAAEWNAQSFDPLAWDGRILDAAESTEWLAIHLTGASREALTVAALEILTRYQCLIARGNAASSVPAFRRLLARHRALHDLKHPASRADFYRALDTWQWVLRLRPEVDAPVQAAALLRAVEQPRGADRLAWILEEAGADDALCRRVRELVMRGGPTGNARDVALLEAADALSFFTRDASAFSRETTPEHRRRHVARTLARLRPEHLPWLGQVRVAPAMCAQLESLLGAVFPPADARAGPLARPGVNTGPS</sequence>
<dbReference type="RefSeq" id="WP_002638765.1">
    <property type="nucleotide sequence ID" value="NZ_CP012109.1"/>
</dbReference>
<dbReference type="KEGG" id="mym:A176_006193"/>
<accession>A0A0H4X0P2</accession>
<protein>
    <submittedName>
        <fullName evidence="1">Uncharacterized protein</fullName>
    </submittedName>
</protein>
<evidence type="ECO:0000313" key="1">
    <source>
        <dbReference type="EMBL" id="AKQ69281.1"/>
    </source>
</evidence>
<dbReference type="OrthoDB" id="5501606at2"/>
<organism evidence="1 2">
    <name type="scientific">Pseudomyxococcus hansupus</name>
    <dbReference type="NCBI Taxonomy" id="1297742"/>
    <lineage>
        <taxon>Bacteria</taxon>
        <taxon>Pseudomonadati</taxon>
        <taxon>Myxococcota</taxon>
        <taxon>Myxococcia</taxon>
        <taxon>Myxococcales</taxon>
        <taxon>Cystobacterineae</taxon>
        <taxon>Myxococcaceae</taxon>
        <taxon>Pseudomyxococcus</taxon>
    </lineage>
</organism>
<reference evidence="1 2" key="1">
    <citation type="journal article" date="2016" name="PLoS ONE">
        <title>Complete Genome Sequence and Comparative Genomics of a Novel Myxobacterium Myxococcus hansupus.</title>
        <authorList>
            <person name="Sharma G."/>
            <person name="Narwani T."/>
            <person name="Subramanian S."/>
        </authorList>
    </citation>
    <scope>NUCLEOTIDE SEQUENCE [LARGE SCALE GENOMIC DNA]</scope>
    <source>
        <strain evidence="2">mixupus</strain>
    </source>
</reference>
<proteinExistence type="predicted"/>
<keyword evidence="2" id="KW-1185">Reference proteome</keyword>
<evidence type="ECO:0000313" key="2">
    <source>
        <dbReference type="Proteomes" id="UP000009026"/>
    </source>
</evidence>